<evidence type="ECO:0000313" key="3">
    <source>
        <dbReference type="Proteomes" id="UP001446871"/>
    </source>
</evidence>
<proteinExistence type="predicted"/>
<evidence type="ECO:0000313" key="2">
    <source>
        <dbReference type="EMBL" id="KAK8081416.1"/>
    </source>
</evidence>
<accession>A0ABR1WD40</accession>
<name>A0ABR1WD40_9PEZI</name>
<organism evidence="2 3">
    <name type="scientific">Apiospora saccharicola</name>
    <dbReference type="NCBI Taxonomy" id="335842"/>
    <lineage>
        <taxon>Eukaryota</taxon>
        <taxon>Fungi</taxon>
        <taxon>Dikarya</taxon>
        <taxon>Ascomycota</taxon>
        <taxon>Pezizomycotina</taxon>
        <taxon>Sordariomycetes</taxon>
        <taxon>Xylariomycetidae</taxon>
        <taxon>Amphisphaeriales</taxon>
        <taxon>Apiosporaceae</taxon>
        <taxon>Apiospora</taxon>
    </lineage>
</organism>
<evidence type="ECO:0000256" key="1">
    <source>
        <dbReference type="SAM" id="MobiDB-lite"/>
    </source>
</evidence>
<reference evidence="2 3" key="1">
    <citation type="submission" date="2023-01" db="EMBL/GenBank/DDBJ databases">
        <title>Analysis of 21 Apiospora genomes using comparative genomics revels a genus with tremendous synthesis potential of carbohydrate active enzymes and secondary metabolites.</title>
        <authorList>
            <person name="Sorensen T."/>
        </authorList>
    </citation>
    <scope>NUCLEOTIDE SEQUENCE [LARGE SCALE GENOMIC DNA]</scope>
    <source>
        <strain evidence="2 3">CBS 83171</strain>
    </source>
</reference>
<dbReference type="EMBL" id="JAQQWM010000001">
    <property type="protein sequence ID" value="KAK8081416.1"/>
    <property type="molecule type" value="Genomic_DNA"/>
</dbReference>
<feature type="region of interest" description="Disordered" evidence="1">
    <location>
        <begin position="108"/>
        <end position="127"/>
    </location>
</feature>
<dbReference type="Proteomes" id="UP001446871">
    <property type="component" value="Unassembled WGS sequence"/>
</dbReference>
<keyword evidence="3" id="KW-1185">Reference proteome</keyword>
<protein>
    <submittedName>
        <fullName evidence="2">Uncharacterized protein</fullName>
    </submittedName>
</protein>
<sequence>MYTDREGFRFYRRRRPCGDQEQEQQWEDCEEDGGVSQGFLLVDGDDEDVVTVTVHDVAGHEHFRTLHLGESYEDTRLLSMPEDAQPGDESRYRFQGATVGWWAWGTRQTTSTRPRRSGFPLGLRGQS</sequence>
<comment type="caution">
    <text evidence="2">The sequence shown here is derived from an EMBL/GenBank/DDBJ whole genome shotgun (WGS) entry which is preliminary data.</text>
</comment>
<gene>
    <name evidence="2" type="ORF">PG996_000197</name>
</gene>